<dbReference type="SUPFAM" id="SSF48452">
    <property type="entry name" value="TPR-like"/>
    <property type="match status" value="1"/>
</dbReference>
<name>A0A645IAF1_9ZZZZ</name>
<evidence type="ECO:0000313" key="1">
    <source>
        <dbReference type="EMBL" id="MPN47886.1"/>
    </source>
</evidence>
<accession>A0A645IAF1</accession>
<organism evidence="1">
    <name type="scientific">bioreactor metagenome</name>
    <dbReference type="NCBI Taxonomy" id="1076179"/>
    <lineage>
        <taxon>unclassified sequences</taxon>
        <taxon>metagenomes</taxon>
        <taxon>ecological metagenomes</taxon>
    </lineage>
</organism>
<dbReference type="AlphaFoldDB" id="A0A645IAF1"/>
<evidence type="ECO:0008006" key="2">
    <source>
        <dbReference type="Google" id="ProtNLM"/>
    </source>
</evidence>
<sequence>MYYRGIALLSMQKYEEAAEDFTVFLDEVAPQMAASAEMADLPAWARNYRAAARMGSAKYEEAIADLTANIEEGSLKAISYYNRSLCYQSLGKNDLAEEDLMMSLMQEEAPPDVPKELSETNN</sequence>
<dbReference type="InterPro" id="IPR011990">
    <property type="entry name" value="TPR-like_helical_dom_sf"/>
</dbReference>
<dbReference type="EMBL" id="VSSQ01109731">
    <property type="protein sequence ID" value="MPN47886.1"/>
    <property type="molecule type" value="Genomic_DNA"/>
</dbReference>
<dbReference type="Gene3D" id="1.25.40.10">
    <property type="entry name" value="Tetratricopeptide repeat domain"/>
    <property type="match status" value="1"/>
</dbReference>
<protein>
    <recommendedName>
        <fullName evidence="2">Tetratricopeptide repeat protein</fullName>
    </recommendedName>
</protein>
<comment type="caution">
    <text evidence="1">The sequence shown here is derived from an EMBL/GenBank/DDBJ whole genome shotgun (WGS) entry which is preliminary data.</text>
</comment>
<proteinExistence type="predicted"/>
<gene>
    <name evidence="1" type="ORF">SDC9_195490</name>
</gene>
<reference evidence="1" key="1">
    <citation type="submission" date="2019-08" db="EMBL/GenBank/DDBJ databases">
        <authorList>
            <person name="Kucharzyk K."/>
            <person name="Murdoch R.W."/>
            <person name="Higgins S."/>
            <person name="Loffler F."/>
        </authorList>
    </citation>
    <scope>NUCLEOTIDE SEQUENCE</scope>
</reference>